<gene>
    <name evidence="11" type="primary">murG</name>
    <name evidence="14" type="ORF">NA23_09490</name>
</gene>
<dbReference type="RefSeq" id="WP_033191714.1">
    <property type="nucleotide sequence ID" value="NZ_CP014334.2"/>
</dbReference>
<dbReference type="HAMAP" id="MF_00033">
    <property type="entry name" value="MurG"/>
    <property type="match status" value="1"/>
</dbReference>
<evidence type="ECO:0000256" key="3">
    <source>
        <dbReference type="ARBA" id="ARBA00022618"/>
    </source>
</evidence>
<dbReference type="Pfam" id="PF03033">
    <property type="entry name" value="Glyco_transf_28"/>
    <property type="match status" value="1"/>
</dbReference>
<dbReference type="PANTHER" id="PTHR21015:SF22">
    <property type="entry name" value="GLYCOSYLTRANSFERASE"/>
    <property type="match status" value="1"/>
</dbReference>
<keyword evidence="1 11" id="KW-1003">Cell membrane</keyword>
<feature type="binding site" evidence="11">
    <location>
        <position position="245"/>
    </location>
    <ligand>
        <name>UDP-N-acetyl-alpha-D-glucosamine</name>
        <dbReference type="ChEBI" id="CHEBI:57705"/>
    </ligand>
</feature>
<dbReference type="GO" id="GO:0008360">
    <property type="term" value="P:regulation of cell shape"/>
    <property type="evidence" value="ECO:0007669"/>
    <property type="project" value="UniProtKB-KW"/>
</dbReference>
<keyword evidence="2" id="KW-0997">Cell inner membrane</keyword>
<comment type="subcellular location">
    <subcellularLocation>
        <location evidence="11">Cell membrane</location>
        <topology evidence="11">Peripheral membrane protein</topology>
        <orientation evidence="11">Cytoplasmic side</orientation>
    </subcellularLocation>
</comment>
<organism evidence="14 15">
    <name type="scientific">Fervidobacterium islandicum</name>
    <dbReference type="NCBI Taxonomy" id="2423"/>
    <lineage>
        <taxon>Bacteria</taxon>
        <taxon>Thermotogati</taxon>
        <taxon>Thermotogota</taxon>
        <taxon>Thermotogae</taxon>
        <taxon>Thermotogales</taxon>
        <taxon>Fervidobacteriaceae</taxon>
        <taxon>Fervidobacterium</taxon>
    </lineage>
</organism>
<dbReference type="InterPro" id="IPR004276">
    <property type="entry name" value="GlycoTrans_28_N"/>
</dbReference>
<keyword evidence="6 11" id="KW-0133">Cell shape</keyword>
<dbReference type="SUPFAM" id="SSF53756">
    <property type="entry name" value="UDP-Glycosyltransferase/glycogen phosphorylase"/>
    <property type="match status" value="1"/>
</dbReference>
<dbReference type="GO" id="GO:0005975">
    <property type="term" value="P:carbohydrate metabolic process"/>
    <property type="evidence" value="ECO:0007669"/>
    <property type="project" value="InterPro"/>
</dbReference>
<reference evidence="14 15" key="1">
    <citation type="journal article" date="2015" name="Stand. Genomic Sci.">
        <title>Genome sequence of a native-feather degrading extremely thermophilic Eubacterium, Fervidobacterium islandicum AW-1.</title>
        <authorList>
            <person name="Lee Y.J."/>
            <person name="Jeong H."/>
            <person name="Park G.S."/>
            <person name="Kwak Y."/>
            <person name="Lee S.J."/>
            <person name="Lee S.J."/>
            <person name="Park M.K."/>
            <person name="Kim J.Y."/>
            <person name="Kang H.K."/>
            <person name="Shin J.H."/>
            <person name="Lee D.W."/>
        </authorList>
    </citation>
    <scope>NUCLEOTIDE SEQUENCE [LARGE SCALE GENOMIC DNA]</scope>
    <source>
        <strain evidence="14 15">AW-1</strain>
    </source>
</reference>
<dbReference type="GO" id="GO:0051301">
    <property type="term" value="P:cell division"/>
    <property type="evidence" value="ECO:0007669"/>
    <property type="project" value="UniProtKB-KW"/>
</dbReference>
<name>A0AAI8CMP4_FERIS</name>
<keyword evidence="15" id="KW-1185">Reference proteome</keyword>
<proteinExistence type="inferred from homology"/>
<dbReference type="GO" id="GO:0005886">
    <property type="term" value="C:plasma membrane"/>
    <property type="evidence" value="ECO:0007669"/>
    <property type="project" value="UniProtKB-SubCell"/>
</dbReference>
<dbReference type="PANTHER" id="PTHR21015">
    <property type="entry name" value="UDP-N-ACETYLGLUCOSAMINE--N-ACETYLMURAMYL-(PENTAPEPTIDE) PYROPHOSPHORYL-UNDECAPRENOL N-ACETYLGLUCOSAMINE TRANSFERASE 1"/>
    <property type="match status" value="1"/>
</dbReference>
<evidence type="ECO:0000256" key="5">
    <source>
        <dbReference type="ARBA" id="ARBA00022679"/>
    </source>
</evidence>
<feature type="binding site" evidence="11">
    <location>
        <position position="200"/>
    </location>
    <ligand>
        <name>UDP-N-acetyl-alpha-D-glucosamine</name>
        <dbReference type="ChEBI" id="CHEBI:57705"/>
    </ligand>
</feature>
<comment type="pathway">
    <text evidence="11">Cell wall biogenesis; peptidoglycan biosynthesis.</text>
</comment>
<evidence type="ECO:0000313" key="14">
    <source>
        <dbReference type="EMBL" id="AMW33442.1"/>
    </source>
</evidence>
<evidence type="ECO:0000259" key="12">
    <source>
        <dbReference type="Pfam" id="PF03033"/>
    </source>
</evidence>
<keyword evidence="7 11" id="KW-0573">Peptidoglycan synthesis</keyword>
<comment type="catalytic activity">
    <reaction evidence="11">
        <text>di-trans,octa-cis-undecaprenyl diphospho-N-acetyl-alpha-D-muramoyl-L-alanyl-D-glutamyl-meso-2,6-diaminopimeloyl-D-alanyl-D-alanine + UDP-N-acetyl-alpha-D-glucosamine = di-trans,octa-cis-undecaprenyl diphospho-[N-acetyl-alpha-D-glucosaminyl-(1-&gt;4)]-N-acetyl-alpha-D-muramoyl-L-alanyl-D-glutamyl-meso-2,6-diaminopimeloyl-D-alanyl-D-alanine + UDP + H(+)</text>
        <dbReference type="Rhea" id="RHEA:31227"/>
        <dbReference type="ChEBI" id="CHEBI:15378"/>
        <dbReference type="ChEBI" id="CHEBI:57705"/>
        <dbReference type="ChEBI" id="CHEBI:58223"/>
        <dbReference type="ChEBI" id="CHEBI:61387"/>
        <dbReference type="ChEBI" id="CHEBI:61388"/>
        <dbReference type="EC" id="2.4.1.227"/>
    </reaction>
</comment>
<dbReference type="EMBL" id="CP014334">
    <property type="protein sequence ID" value="AMW33442.1"/>
    <property type="molecule type" value="Genomic_DNA"/>
</dbReference>
<evidence type="ECO:0000313" key="15">
    <source>
        <dbReference type="Proteomes" id="UP000093740"/>
    </source>
</evidence>
<dbReference type="InterPro" id="IPR006009">
    <property type="entry name" value="GlcNAc_MurG"/>
</dbReference>
<dbReference type="Proteomes" id="UP000093740">
    <property type="component" value="Chromosome"/>
</dbReference>
<evidence type="ECO:0000256" key="8">
    <source>
        <dbReference type="ARBA" id="ARBA00023136"/>
    </source>
</evidence>
<protein>
    <recommendedName>
        <fullName evidence="11">UDP-N-acetylglucosamine--N-acetylmuramyl-(pentapeptide) pyrophosphoryl-undecaprenol N-acetylglucosamine transferase</fullName>
        <ecNumber evidence="11">2.4.1.227</ecNumber>
    </recommendedName>
    <alternativeName>
        <fullName evidence="11">Undecaprenyl-PP-MurNAc-pentapeptide-UDPGlcNAc GlcNAc transferase</fullName>
    </alternativeName>
</protein>
<dbReference type="GO" id="GO:0050511">
    <property type="term" value="F:undecaprenyldiphospho-muramoylpentapeptide beta-N-acetylglucosaminyltransferase activity"/>
    <property type="evidence" value="ECO:0007669"/>
    <property type="project" value="UniProtKB-UniRule"/>
</dbReference>
<evidence type="ECO:0000259" key="13">
    <source>
        <dbReference type="Pfam" id="PF04101"/>
    </source>
</evidence>
<feature type="domain" description="Glycosyltransferase family 28 N-terminal" evidence="12">
    <location>
        <begin position="14"/>
        <end position="155"/>
    </location>
</feature>
<comment type="similarity">
    <text evidence="11">Belongs to the glycosyltransferase 28 family. MurG subfamily.</text>
</comment>
<keyword evidence="3 11" id="KW-0132">Cell division</keyword>
<dbReference type="EC" id="2.4.1.227" evidence="11"/>
<evidence type="ECO:0000256" key="2">
    <source>
        <dbReference type="ARBA" id="ARBA00022519"/>
    </source>
</evidence>
<keyword evidence="9 11" id="KW-0131">Cell cycle</keyword>
<dbReference type="KEGG" id="fia:NA23_09490"/>
<dbReference type="GO" id="GO:0071555">
    <property type="term" value="P:cell wall organization"/>
    <property type="evidence" value="ECO:0007669"/>
    <property type="project" value="UniProtKB-KW"/>
</dbReference>
<evidence type="ECO:0000256" key="1">
    <source>
        <dbReference type="ARBA" id="ARBA00022475"/>
    </source>
</evidence>
<feature type="binding site" evidence="11">
    <location>
        <begin position="21"/>
        <end position="23"/>
    </location>
    <ligand>
        <name>UDP-N-acetyl-alpha-D-glucosamine</name>
        <dbReference type="ChEBI" id="CHEBI:57705"/>
    </ligand>
</feature>
<sequence>MENTSASKSKVLKIAVAGGVTGGHLYPNLAVLEEFQRRRNIEVLYFCVQGKIEERVLPKFHPEFKRYSVKVKGLRRPIFHPENLVRFSRLLINSVNIKRALEEFAPDFVYVSGGYVSYPVALAGRKLGIPVYVQEQNTIPGKANITISKFAKKIFVAFEECVTRFPDEVRKKIKVTGNPVWTREGRVELPRPTVLVIGGSGGSEFLNKITLEVSWLLPDVHFILSTGGKKVEGEVPANVEIVDYIENMYAYWRSVDLAITRAGATTISELIYFNVPAVVVPWEGATESHQVTNAKIIERHGLGVMMREIEYEPEKLADMIRTLMKKGRNFNERENPAKIIVDEIESNMSL</sequence>
<accession>A0AAI8CMP4</accession>
<keyword evidence="4 11" id="KW-0328">Glycosyltransferase</keyword>
<dbReference type="Pfam" id="PF04101">
    <property type="entry name" value="Glyco_tran_28_C"/>
    <property type="match status" value="1"/>
</dbReference>
<keyword evidence="5 11" id="KW-0808">Transferase</keyword>
<dbReference type="CDD" id="cd03785">
    <property type="entry name" value="GT28_MurG"/>
    <property type="match status" value="1"/>
</dbReference>
<comment type="function">
    <text evidence="11">Cell wall formation. Catalyzes the transfer of a GlcNAc subunit on undecaprenyl-pyrophosphoryl-MurNAc-pentapeptide (lipid intermediate I) to form undecaprenyl-pyrophosphoryl-MurNAc-(pentapeptide)GlcNAc (lipid intermediate II).</text>
</comment>
<evidence type="ECO:0000256" key="11">
    <source>
        <dbReference type="HAMAP-Rule" id="MF_00033"/>
    </source>
</evidence>
<feature type="domain" description="Glycosyl transferase family 28 C-terminal" evidence="13">
    <location>
        <begin position="193"/>
        <end position="334"/>
    </location>
</feature>
<dbReference type="GO" id="GO:0009252">
    <property type="term" value="P:peptidoglycan biosynthetic process"/>
    <property type="evidence" value="ECO:0007669"/>
    <property type="project" value="UniProtKB-UniRule"/>
</dbReference>
<dbReference type="InterPro" id="IPR007235">
    <property type="entry name" value="Glyco_trans_28_C"/>
</dbReference>
<evidence type="ECO:0000256" key="4">
    <source>
        <dbReference type="ARBA" id="ARBA00022676"/>
    </source>
</evidence>
<feature type="binding site" evidence="11">
    <location>
        <position position="290"/>
    </location>
    <ligand>
        <name>UDP-N-acetyl-alpha-D-glucosamine</name>
        <dbReference type="ChEBI" id="CHEBI:57705"/>
    </ligand>
</feature>
<evidence type="ECO:0000256" key="7">
    <source>
        <dbReference type="ARBA" id="ARBA00022984"/>
    </source>
</evidence>
<evidence type="ECO:0000256" key="6">
    <source>
        <dbReference type="ARBA" id="ARBA00022960"/>
    </source>
</evidence>
<dbReference type="Gene3D" id="3.40.50.2000">
    <property type="entry name" value="Glycogen Phosphorylase B"/>
    <property type="match status" value="2"/>
</dbReference>
<feature type="binding site" evidence="11">
    <location>
        <position position="137"/>
    </location>
    <ligand>
        <name>UDP-N-acetyl-alpha-D-glucosamine</name>
        <dbReference type="ChEBI" id="CHEBI:57705"/>
    </ligand>
</feature>
<dbReference type="AlphaFoldDB" id="A0AAI8CMP4"/>
<keyword evidence="10 11" id="KW-0961">Cell wall biogenesis/degradation</keyword>
<evidence type="ECO:0000256" key="10">
    <source>
        <dbReference type="ARBA" id="ARBA00023316"/>
    </source>
</evidence>
<keyword evidence="8 11" id="KW-0472">Membrane</keyword>
<evidence type="ECO:0000256" key="9">
    <source>
        <dbReference type="ARBA" id="ARBA00023306"/>
    </source>
</evidence>
<comment type="caution">
    <text evidence="11">Lacks conserved residue(s) required for the propagation of feature annotation.</text>
</comment>